<dbReference type="EMBL" id="JAUJYN010000004">
    <property type="protein sequence ID" value="KAK1273898.1"/>
    <property type="molecule type" value="Genomic_DNA"/>
</dbReference>
<reference evidence="1" key="1">
    <citation type="journal article" date="2023" name="Nat. Commun.">
        <title>Diploid and tetraploid genomes of Acorus and the evolution of monocots.</title>
        <authorList>
            <person name="Ma L."/>
            <person name="Liu K.W."/>
            <person name="Li Z."/>
            <person name="Hsiao Y.Y."/>
            <person name="Qi Y."/>
            <person name="Fu T."/>
            <person name="Tang G.D."/>
            <person name="Zhang D."/>
            <person name="Sun W.H."/>
            <person name="Liu D.K."/>
            <person name="Li Y."/>
            <person name="Chen G.Z."/>
            <person name="Liu X.D."/>
            <person name="Liao X.Y."/>
            <person name="Jiang Y.T."/>
            <person name="Yu X."/>
            <person name="Hao Y."/>
            <person name="Huang J."/>
            <person name="Zhao X.W."/>
            <person name="Ke S."/>
            <person name="Chen Y.Y."/>
            <person name="Wu W.L."/>
            <person name="Hsu J.L."/>
            <person name="Lin Y.F."/>
            <person name="Huang M.D."/>
            <person name="Li C.Y."/>
            <person name="Huang L."/>
            <person name="Wang Z.W."/>
            <person name="Zhao X."/>
            <person name="Zhong W.Y."/>
            <person name="Peng D.H."/>
            <person name="Ahmad S."/>
            <person name="Lan S."/>
            <person name="Zhang J.S."/>
            <person name="Tsai W.C."/>
            <person name="Van de Peer Y."/>
            <person name="Liu Z.J."/>
        </authorList>
    </citation>
    <scope>NUCLEOTIDE SEQUENCE</scope>
    <source>
        <strain evidence="1">SCP</strain>
    </source>
</reference>
<accession>A0AAV9BAW6</accession>
<organism evidence="1 2">
    <name type="scientific">Acorus gramineus</name>
    <name type="common">Dwarf sweet flag</name>
    <dbReference type="NCBI Taxonomy" id="55184"/>
    <lineage>
        <taxon>Eukaryota</taxon>
        <taxon>Viridiplantae</taxon>
        <taxon>Streptophyta</taxon>
        <taxon>Embryophyta</taxon>
        <taxon>Tracheophyta</taxon>
        <taxon>Spermatophyta</taxon>
        <taxon>Magnoliopsida</taxon>
        <taxon>Liliopsida</taxon>
        <taxon>Acoraceae</taxon>
        <taxon>Acorus</taxon>
    </lineage>
</organism>
<sequence length="82" mass="8992">MNQHIPQHRVQNRTFIEHFASVIYRPTNSVYADEGVDDEGVGEEPKLESVTVSLRDLSRGAANGAPICINGRSGRAGLQDQD</sequence>
<proteinExistence type="predicted"/>
<reference evidence="1" key="2">
    <citation type="submission" date="2023-06" db="EMBL/GenBank/DDBJ databases">
        <authorList>
            <person name="Ma L."/>
            <person name="Liu K.-W."/>
            <person name="Li Z."/>
            <person name="Hsiao Y.-Y."/>
            <person name="Qi Y."/>
            <person name="Fu T."/>
            <person name="Tang G."/>
            <person name="Zhang D."/>
            <person name="Sun W.-H."/>
            <person name="Liu D.-K."/>
            <person name="Li Y."/>
            <person name="Chen G.-Z."/>
            <person name="Liu X.-D."/>
            <person name="Liao X.-Y."/>
            <person name="Jiang Y.-T."/>
            <person name="Yu X."/>
            <person name="Hao Y."/>
            <person name="Huang J."/>
            <person name="Zhao X.-W."/>
            <person name="Ke S."/>
            <person name="Chen Y.-Y."/>
            <person name="Wu W.-L."/>
            <person name="Hsu J.-L."/>
            <person name="Lin Y.-F."/>
            <person name="Huang M.-D."/>
            <person name="Li C.-Y."/>
            <person name="Huang L."/>
            <person name="Wang Z.-W."/>
            <person name="Zhao X."/>
            <person name="Zhong W.-Y."/>
            <person name="Peng D.-H."/>
            <person name="Ahmad S."/>
            <person name="Lan S."/>
            <person name="Zhang J.-S."/>
            <person name="Tsai W.-C."/>
            <person name="Van De Peer Y."/>
            <person name="Liu Z.-J."/>
        </authorList>
    </citation>
    <scope>NUCLEOTIDE SEQUENCE</scope>
    <source>
        <strain evidence="1">SCP</strain>
        <tissue evidence="1">Leaves</tissue>
    </source>
</reference>
<evidence type="ECO:0000313" key="2">
    <source>
        <dbReference type="Proteomes" id="UP001179952"/>
    </source>
</evidence>
<evidence type="ECO:0000313" key="1">
    <source>
        <dbReference type="EMBL" id="KAK1273898.1"/>
    </source>
</evidence>
<protein>
    <submittedName>
        <fullName evidence="1">Uncharacterized protein</fullName>
    </submittedName>
</protein>
<gene>
    <name evidence="1" type="ORF">QJS04_geneDACA009735</name>
</gene>
<name>A0AAV9BAW6_ACOGR</name>
<keyword evidence="2" id="KW-1185">Reference proteome</keyword>
<comment type="caution">
    <text evidence="1">The sequence shown here is derived from an EMBL/GenBank/DDBJ whole genome shotgun (WGS) entry which is preliminary data.</text>
</comment>
<dbReference type="AlphaFoldDB" id="A0AAV9BAW6"/>
<dbReference type="Proteomes" id="UP001179952">
    <property type="component" value="Unassembled WGS sequence"/>
</dbReference>